<organism evidence="2">
    <name type="scientific">hydrocarbon metagenome</name>
    <dbReference type="NCBI Taxonomy" id="938273"/>
    <lineage>
        <taxon>unclassified sequences</taxon>
        <taxon>metagenomes</taxon>
        <taxon>ecological metagenomes</taxon>
    </lineage>
</organism>
<sequence>MAFLWSTKIQKTIPLMVVLLILASMMFVIIDTTFFGLITRYHRGVLDGWSSRPLWFAALLASSYFLFICYFIFKTVKKIPWNKFELVALVLFIPCIIAAINSNIFSNLGMGTILYSSITAVAAITCMILSMETIKRRTYLVQLLLLIMFLAPFYYSTAWSDWKFTFFDVAPEQMNAEIETGFGRGIKTNHIYKNLYEWICKTSQEYSNKDDYVISYIISPMVHMIARRRPALDESHISFAEYPDDYYNKSIELMKNRKRNPKLVYVFEAIPALQPVDLKESMRLWQDKQISFPSNDPITRYVLANMTQIDSFPIAEDLAVRCFLDNSSMPGVLKNKMNINPAKPKFN</sequence>
<keyword evidence="1" id="KW-0472">Membrane</keyword>
<keyword evidence="1" id="KW-1133">Transmembrane helix</keyword>
<comment type="caution">
    <text evidence="2">The sequence shown here is derived from an EMBL/GenBank/DDBJ whole genome shotgun (WGS) entry which is preliminary data.</text>
</comment>
<dbReference type="AlphaFoldDB" id="A0A0W8FSA7"/>
<proteinExistence type="predicted"/>
<protein>
    <submittedName>
        <fullName evidence="2">Uncharacterized protein</fullName>
    </submittedName>
</protein>
<evidence type="ECO:0000313" key="2">
    <source>
        <dbReference type="EMBL" id="KUG23681.1"/>
    </source>
</evidence>
<feature type="transmembrane region" description="Helical" evidence="1">
    <location>
        <begin position="54"/>
        <end position="73"/>
    </location>
</feature>
<accession>A0A0W8FSA7</accession>
<reference evidence="2" key="1">
    <citation type="journal article" date="2015" name="Proc. Natl. Acad. Sci. U.S.A.">
        <title>Networks of energetic and metabolic interactions define dynamics in microbial communities.</title>
        <authorList>
            <person name="Embree M."/>
            <person name="Liu J.K."/>
            <person name="Al-Bassam M.M."/>
            <person name="Zengler K."/>
        </authorList>
    </citation>
    <scope>NUCLEOTIDE SEQUENCE</scope>
</reference>
<feature type="transmembrane region" description="Helical" evidence="1">
    <location>
        <begin position="112"/>
        <end position="131"/>
    </location>
</feature>
<gene>
    <name evidence="2" type="ORF">ASZ90_006487</name>
</gene>
<feature type="transmembrane region" description="Helical" evidence="1">
    <location>
        <begin position="85"/>
        <end position="106"/>
    </location>
</feature>
<feature type="transmembrane region" description="Helical" evidence="1">
    <location>
        <begin position="138"/>
        <end position="155"/>
    </location>
</feature>
<name>A0A0W8FSA7_9ZZZZ</name>
<evidence type="ECO:0000256" key="1">
    <source>
        <dbReference type="SAM" id="Phobius"/>
    </source>
</evidence>
<keyword evidence="1" id="KW-0812">Transmembrane</keyword>
<feature type="transmembrane region" description="Helical" evidence="1">
    <location>
        <begin position="12"/>
        <end position="34"/>
    </location>
</feature>
<dbReference type="EMBL" id="LNQE01000890">
    <property type="protein sequence ID" value="KUG23681.1"/>
    <property type="molecule type" value="Genomic_DNA"/>
</dbReference>